<dbReference type="InterPro" id="IPR006827">
    <property type="entry name" value="Lant_deHydtase_N"/>
</dbReference>
<evidence type="ECO:0000313" key="4">
    <source>
        <dbReference type="Proteomes" id="UP000308114"/>
    </source>
</evidence>
<dbReference type="InterPro" id="IPR023809">
    <property type="entry name" value="Thiopep_bacteriocin_synth_dom"/>
</dbReference>
<dbReference type="EMBL" id="PNXQ01000013">
    <property type="protein sequence ID" value="TKH43490.1"/>
    <property type="molecule type" value="Genomic_DNA"/>
</dbReference>
<dbReference type="RefSeq" id="WP_137062366.1">
    <property type="nucleotide sequence ID" value="NZ_PNXQ01000013.1"/>
</dbReference>
<name>A0A4U2PXT5_9BACL</name>
<dbReference type="Pfam" id="PF14028">
    <property type="entry name" value="Lant_dehydr_C"/>
    <property type="match status" value="1"/>
</dbReference>
<accession>A0A4U2PXT5</accession>
<sequence>MKSQLHYTDTHKLHKEERVKDERWFSACDFFLIRAPLLPIDQYFQVFSGQDLDSKLTLEEITRKLKLVSQEAVIQEAISLASPSLMQFLHYLNDDNALDDKGELQKYEKTLNSFYRYFIRMTTRTTPFGLFSGVGQGICGKSTHLDIGTYNKHLKRARPDMEWIYKLIQKIEADPAIFNQLKVSLNKTVMIKGNRAKLPFRPKHGAAEADDSAEIFSSIHLSDVVRLTFEATEFPIQVMELKEILLKAFPDATMEIIVNYLRQLVEQEFILSELRPPLMDHSSFHYIMEKIKKLDVTDQWIHNLHEIDTLLLRYNQCTIGEGADVYRKLSSKMLNIISVKTPVQVDVKLEKEVTLPRHVLDDAAIGAEIMCRLYAPPQTYELAEYLNRFLEKYGVYQEVPINELFDEDWGLGIPEMYRTNIEKSSMEDVGAFKRNAILFQWVANAISNHEIELILTDEQVEELTVFDNFEASPETMEIYYSIYANSPEKVDSGDYALLLGASAGSNRAGKTFGRFLDMFNEEFVQKFSEVYDHHRCFHPEALLSEMVFMPEQGKISNISLSKNLMEYEIVSGTTSSKDKEHTLHIDDLLVGATLDRFYVKSKSLGKEIIPLQTHMLNYKLSPHIFRFLTDVTNKEIGMWSYFNWGPLEQSPFLPRLVYKKVIISAAQWKLSKATLNISKLSEPKKGEELFHTWRQQWNVPRYVYLTMGDNRLLLDLCNLFHVKELLRELSKTRDGQALLLTECLGDPSHTPLHGAAGKYMGEFVFPLKKKNIKVKPGIPSSHNKIALQNFTTHTPVSMNRGIFPGGDWLYLKLYGVKERETDLIGLSLGQLLYKPDFEDWSEKAYFIRYVDPEHHIRLRFQGDPDKLWTTGLAQLNQWAVQMREEGLITNMILDTYLPEIERYGGQTLMELAEQVFDIDSKWVVSYLGGVRSKFFNLDVEIAAVINIIHYLSGFGLTIQQQVDWLEERIDSKPHMKAFRDIKKTLITSVEPNYEWIRQADMVSQTAFLELVEKRQASIERYAQAITLAKNNNVLTNHPNDILGSVIHMHLNRLLGVNREREMKCMALAKHTLANLLHRKGVGHVTV</sequence>
<evidence type="ECO:0000259" key="1">
    <source>
        <dbReference type="Pfam" id="PF04738"/>
    </source>
</evidence>
<comment type="caution">
    <text evidence="3">The sequence shown here is derived from an EMBL/GenBank/DDBJ whole genome shotgun (WGS) entry which is preliminary data.</text>
</comment>
<evidence type="ECO:0000259" key="2">
    <source>
        <dbReference type="Pfam" id="PF14028"/>
    </source>
</evidence>
<gene>
    <name evidence="3" type="ORF">C1I60_14475</name>
</gene>
<feature type="domain" description="Thiopeptide-type bacteriocin biosynthesis" evidence="2">
    <location>
        <begin position="808"/>
        <end position="1071"/>
    </location>
</feature>
<dbReference type="AlphaFoldDB" id="A0A4U2PXT5"/>
<dbReference type="Proteomes" id="UP000308114">
    <property type="component" value="Unassembled WGS sequence"/>
</dbReference>
<organism evidence="3 4">
    <name type="scientific">Paenibacillus terrae</name>
    <dbReference type="NCBI Taxonomy" id="159743"/>
    <lineage>
        <taxon>Bacteria</taxon>
        <taxon>Bacillati</taxon>
        <taxon>Bacillota</taxon>
        <taxon>Bacilli</taxon>
        <taxon>Bacillales</taxon>
        <taxon>Paenibacillaceae</taxon>
        <taxon>Paenibacillus</taxon>
    </lineage>
</organism>
<dbReference type="NCBIfam" id="TIGR03891">
    <property type="entry name" value="thiopep_ocin"/>
    <property type="match status" value="1"/>
</dbReference>
<feature type="domain" description="Lantibiotic dehydratase N-terminal" evidence="1">
    <location>
        <begin position="71"/>
        <end position="725"/>
    </location>
</feature>
<dbReference type="Pfam" id="PF04738">
    <property type="entry name" value="Lant_dehydr_N"/>
    <property type="match status" value="1"/>
</dbReference>
<evidence type="ECO:0000313" key="3">
    <source>
        <dbReference type="EMBL" id="TKH43490.1"/>
    </source>
</evidence>
<proteinExistence type="predicted"/>
<reference evidence="3 4" key="1">
    <citation type="submission" date="2018-01" db="EMBL/GenBank/DDBJ databases">
        <title>Bacillales members from the olive rhizosphere are effective biological control agents against Verticillium dahliae.</title>
        <authorList>
            <person name="Gomez-Lama C."/>
            <person name="Legarda G."/>
            <person name="Ruano-Rosa D."/>
            <person name="Pizarro-Tobias P."/>
            <person name="Valverde-Corredor A."/>
            <person name="Niqui J.L."/>
            <person name="Trivino J.C."/>
            <person name="Roca A."/>
            <person name="Mercado-Blanco J."/>
        </authorList>
    </citation>
    <scope>NUCLEOTIDE SEQUENCE [LARGE SCALE GENOMIC DNA]</scope>
    <source>
        <strain evidence="3 4">PIC167</strain>
    </source>
</reference>
<protein>
    <submittedName>
        <fullName evidence="3">Lantibiotic biosynthesis protein</fullName>
    </submittedName>
</protein>